<dbReference type="AlphaFoldDB" id="A0A1C6WVT0"/>
<gene>
    <name evidence="1" type="ORF">PCHAJ_000539600</name>
</gene>
<name>A0A1C6WVT0_PLACU</name>
<evidence type="ECO:0000313" key="1">
    <source>
        <dbReference type="EMBL" id="SCL93848.1"/>
    </source>
</evidence>
<protein>
    <submittedName>
        <fullName evidence="1">Uncharacterized protein</fullName>
    </submittedName>
</protein>
<dbReference type="Proteomes" id="UP000507163">
    <property type="component" value="Unassembled WGS sequence"/>
</dbReference>
<sequence>MHTRRKLQNNEKDKNKLKVSLLKDPPPAVLNKIWLPNKKFEPLHNDYTPIESNTDDLLKKQNNIKVENTLYQVHKPLNKGITKENSIPNNKDNNDDKFIEHEKNCLTQLNINNKKEIIRPKDENVKVLDISPINKTEEKSNNNPNLDGNDITDFFDNDEIQDLLVEVPNWNCDKRCNCYICAHKDNSRIK</sequence>
<accession>A0A1C6WVT0</accession>
<proteinExistence type="predicted"/>
<reference evidence="1" key="1">
    <citation type="submission" date="2016-08" db="EMBL/GenBank/DDBJ databases">
        <authorList>
            <consortium name="Pathogen Informatics"/>
        </authorList>
    </citation>
    <scope>NUCLEOTIDE SEQUENCE</scope>
    <source>
        <strain evidence="1">AJ</strain>
    </source>
</reference>
<dbReference type="EMBL" id="FMIL01000443">
    <property type="protein sequence ID" value="SCL93848.1"/>
    <property type="molecule type" value="Genomic_DNA"/>
</dbReference>
<organism evidence="1">
    <name type="scientific">Plasmodium chabaudi chabaudi</name>
    <dbReference type="NCBI Taxonomy" id="31271"/>
    <lineage>
        <taxon>Eukaryota</taxon>
        <taxon>Sar</taxon>
        <taxon>Alveolata</taxon>
        <taxon>Apicomplexa</taxon>
        <taxon>Aconoidasida</taxon>
        <taxon>Haemosporida</taxon>
        <taxon>Plasmodiidae</taxon>
        <taxon>Plasmodium</taxon>
        <taxon>Plasmodium (Vinckeia)</taxon>
    </lineage>
</organism>